<dbReference type="InterPro" id="IPR044038">
    <property type="entry name" value="dATP/dGTP_diPOhydrolase_N"/>
</dbReference>
<dbReference type="RefSeq" id="WP_185756037.1">
    <property type="nucleotide sequence ID" value="NZ_RHTC01000011.1"/>
</dbReference>
<organism evidence="2 3">
    <name type="scientific">Brucella anthropi</name>
    <name type="common">Ochrobactrum anthropi</name>
    <dbReference type="NCBI Taxonomy" id="529"/>
    <lineage>
        <taxon>Bacteria</taxon>
        <taxon>Pseudomonadati</taxon>
        <taxon>Pseudomonadota</taxon>
        <taxon>Alphaproteobacteria</taxon>
        <taxon>Hyphomicrobiales</taxon>
        <taxon>Brucellaceae</taxon>
        <taxon>Brucella/Ochrobactrum group</taxon>
        <taxon>Brucella</taxon>
    </lineage>
</organism>
<evidence type="ECO:0000259" key="1">
    <source>
        <dbReference type="Pfam" id="PF18909"/>
    </source>
</evidence>
<dbReference type="EMBL" id="JACZKO010000063">
    <property type="protein sequence ID" value="MBE0563638.1"/>
    <property type="molecule type" value="Genomic_DNA"/>
</dbReference>
<evidence type="ECO:0000313" key="3">
    <source>
        <dbReference type="Proteomes" id="UP000642265"/>
    </source>
</evidence>
<protein>
    <recommendedName>
        <fullName evidence="1">dATP/dGTP diphosphohydrolase N-terminal domain-containing protein</fullName>
    </recommendedName>
</protein>
<comment type="caution">
    <text evidence="2">The sequence shown here is derived from an EMBL/GenBank/DDBJ whole genome shotgun (WGS) entry which is preliminary data.</text>
</comment>
<sequence>MNAPVANQEFKADGGKLRPTLLFKGMPRALLLVIAVLAYGEQKYEAHSWKRVEGERYEDAKLRHMLEVMADLGITDDESGLLHLAHEACNALFLLEQAAAALSPNEFRELLRFNPPPLGHKQK</sequence>
<evidence type="ECO:0000313" key="2">
    <source>
        <dbReference type="EMBL" id="MBE0563638.1"/>
    </source>
</evidence>
<gene>
    <name evidence="2" type="ORF">IH622_22865</name>
</gene>
<dbReference type="AlphaFoldDB" id="A0A8I0TAB7"/>
<accession>A0A8I0TAB7</accession>
<dbReference type="Proteomes" id="UP000642265">
    <property type="component" value="Unassembled WGS sequence"/>
</dbReference>
<reference evidence="2" key="1">
    <citation type="submission" date="2020-09" db="EMBL/GenBank/DDBJ databases">
        <authorList>
            <person name="Dalcin Martins P."/>
        </authorList>
    </citation>
    <scope>NUCLEOTIDE SEQUENCE</scope>
    <source>
        <strain evidence="2">MAG47</strain>
    </source>
</reference>
<dbReference type="Pfam" id="PF18909">
    <property type="entry name" value="dGTP_diPhyd_N"/>
    <property type="match status" value="1"/>
</dbReference>
<reference evidence="2" key="2">
    <citation type="submission" date="2020-10" db="EMBL/GenBank/DDBJ databases">
        <title>Enrichment of novel Verrucomicrobia, Bacteroidetes and Krumholzibacteria in an oxygen-limited, methane- and iron-fed bioreactor inoculated with Bothnian Sea sediments.</title>
        <authorList>
            <person name="Martins P.D."/>
            <person name="de Jong A."/>
            <person name="Lenstra W.K."/>
            <person name="van Helmond N.A.G.M."/>
            <person name="Slomp C.P."/>
            <person name="Jetten M.S.M."/>
            <person name="Welte C.U."/>
            <person name="Rasigraf O."/>
        </authorList>
    </citation>
    <scope>NUCLEOTIDE SEQUENCE</scope>
    <source>
        <strain evidence="2">MAG47</strain>
    </source>
</reference>
<proteinExistence type="predicted"/>
<name>A0A8I0TAB7_BRUAN</name>
<feature type="domain" description="dATP/dGTP diphosphohydrolase N-terminal" evidence="1">
    <location>
        <begin position="7"/>
        <end position="99"/>
    </location>
</feature>